<reference evidence="4" key="1">
    <citation type="submission" date="2022-01" db="EMBL/GenBank/DDBJ databases">
        <authorList>
            <person name="King R."/>
        </authorList>
    </citation>
    <scope>NUCLEOTIDE SEQUENCE</scope>
</reference>
<gene>
    <name evidence="4" type="ORF">PSYICH_LOCUS12550</name>
</gene>
<dbReference type="PROSITE" id="PS50309">
    <property type="entry name" value="DC"/>
    <property type="match status" value="1"/>
</dbReference>
<feature type="compositionally biased region" description="Polar residues" evidence="2">
    <location>
        <begin position="312"/>
        <end position="324"/>
    </location>
</feature>
<keyword evidence="1" id="KW-0175">Coiled coil</keyword>
<dbReference type="Proteomes" id="UP001153636">
    <property type="component" value="Chromosome 6"/>
</dbReference>
<dbReference type="PANTHER" id="PTHR23004">
    <property type="entry name" value="DOUBLECORTIN DOMAIN CONTAINING 2"/>
    <property type="match status" value="1"/>
</dbReference>
<proteinExistence type="predicted"/>
<dbReference type="GO" id="GO:0005874">
    <property type="term" value="C:microtubule"/>
    <property type="evidence" value="ECO:0007669"/>
    <property type="project" value="TreeGrafter"/>
</dbReference>
<keyword evidence="5" id="KW-1185">Reference proteome</keyword>
<name>A0A9P0D1H5_9CUCU</name>
<dbReference type="GO" id="GO:0035556">
    <property type="term" value="P:intracellular signal transduction"/>
    <property type="evidence" value="ECO:0007669"/>
    <property type="project" value="InterPro"/>
</dbReference>
<dbReference type="GO" id="GO:0005815">
    <property type="term" value="C:microtubule organizing center"/>
    <property type="evidence" value="ECO:0007669"/>
    <property type="project" value="TreeGrafter"/>
</dbReference>
<protein>
    <recommendedName>
        <fullName evidence="3">Doublecortin domain-containing protein</fullName>
    </recommendedName>
</protein>
<feature type="region of interest" description="Disordered" evidence="2">
    <location>
        <begin position="259"/>
        <end position="350"/>
    </location>
</feature>
<feature type="domain" description="Doublecortin" evidence="3">
    <location>
        <begin position="37"/>
        <end position="104"/>
    </location>
</feature>
<evidence type="ECO:0000259" key="3">
    <source>
        <dbReference type="PROSITE" id="PS50309"/>
    </source>
</evidence>
<dbReference type="PANTHER" id="PTHR23004:SF11">
    <property type="entry name" value="PROTEIN RPI-1"/>
    <property type="match status" value="1"/>
</dbReference>
<sequence>MATQTPNNSSQQATEEPHQNKPKRIRIWLNDESDCYKLLIDPRAVKNWTHVLNYISKETKSRFGPIKKLISLRTMAPVTSFEELDTSGKYVALGYNQKLRIDKDLYRTSSEKETAAAKPIRRHYVGEFDSKILPFLKITKKHNLTLVYMALNGVLDGPFKVVFKAVDLKNWNLIKSYVTKVLGVNDGVQNICTVFGEPLHDAKEFQHGCLYVAVPFFERFKAMDYMYLFGEENKSKLESSYPLEKSNLMKKTIKRKKKSVLSSERKSENCSQEFDSDNDFYTNGEIQSSLLSGSSEDMDSSEAIDMGPNPSLLEQYSDSLMQETKSTDSDGSEDGLIWPSSRLKPTSLSSKQSLPSGCICLKQKRKNELPLLNKRIQRLTRTIKKYEKKLMRLQTKSLEKQREENNEEDADLEEDEDIFEHHHYKTFFRSF</sequence>
<accession>A0A9P0D1H5</accession>
<dbReference type="SUPFAM" id="SSF89837">
    <property type="entry name" value="Doublecortin (DC)"/>
    <property type="match status" value="2"/>
</dbReference>
<feature type="compositionally biased region" description="Polar residues" evidence="2">
    <location>
        <begin position="1"/>
        <end position="14"/>
    </location>
</feature>
<dbReference type="EMBL" id="OV651818">
    <property type="protein sequence ID" value="CAH1112427.1"/>
    <property type="molecule type" value="Genomic_DNA"/>
</dbReference>
<dbReference type="AlphaFoldDB" id="A0A9P0D1H5"/>
<dbReference type="InterPro" id="IPR036572">
    <property type="entry name" value="Doublecortin_dom_sf"/>
</dbReference>
<evidence type="ECO:0000256" key="1">
    <source>
        <dbReference type="SAM" id="Coils"/>
    </source>
</evidence>
<evidence type="ECO:0000313" key="4">
    <source>
        <dbReference type="EMBL" id="CAH1112427.1"/>
    </source>
</evidence>
<evidence type="ECO:0000256" key="2">
    <source>
        <dbReference type="SAM" id="MobiDB-lite"/>
    </source>
</evidence>
<organism evidence="4 5">
    <name type="scientific">Psylliodes chrysocephalus</name>
    <dbReference type="NCBI Taxonomy" id="3402493"/>
    <lineage>
        <taxon>Eukaryota</taxon>
        <taxon>Metazoa</taxon>
        <taxon>Ecdysozoa</taxon>
        <taxon>Arthropoda</taxon>
        <taxon>Hexapoda</taxon>
        <taxon>Insecta</taxon>
        <taxon>Pterygota</taxon>
        <taxon>Neoptera</taxon>
        <taxon>Endopterygota</taxon>
        <taxon>Coleoptera</taxon>
        <taxon>Polyphaga</taxon>
        <taxon>Cucujiformia</taxon>
        <taxon>Chrysomeloidea</taxon>
        <taxon>Chrysomelidae</taxon>
        <taxon>Galerucinae</taxon>
        <taxon>Alticini</taxon>
        <taxon>Psylliodes</taxon>
    </lineage>
</organism>
<feature type="compositionally biased region" description="Polar residues" evidence="2">
    <location>
        <begin position="269"/>
        <end position="295"/>
    </location>
</feature>
<dbReference type="SMART" id="SM00537">
    <property type="entry name" value="DCX"/>
    <property type="match status" value="1"/>
</dbReference>
<feature type="coiled-coil region" evidence="1">
    <location>
        <begin position="369"/>
        <end position="418"/>
    </location>
</feature>
<dbReference type="Gene3D" id="3.10.20.230">
    <property type="entry name" value="Doublecortin domain"/>
    <property type="match status" value="2"/>
</dbReference>
<dbReference type="OrthoDB" id="1738954at2759"/>
<dbReference type="InterPro" id="IPR003533">
    <property type="entry name" value="Doublecortin_dom"/>
</dbReference>
<dbReference type="Pfam" id="PF03607">
    <property type="entry name" value="DCX"/>
    <property type="match status" value="2"/>
</dbReference>
<evidence type="ECO:0000313" key="5">
    <source>
        <dbReference type="Proteomes" id="UP001153636"/>
    </source>
</evidence>
<feature type="region of interest" description="Disordered" evidence="2">
    <location>
        <begin position="1"/>
        <end position="23"/>
    </location>
</feature>